<dbReference type="InterPro" id="IPR024679">
    <property type="entry name" value="Ipi1_N"/>
</dbReference>
<evidence type="ECO:0000256" key="5">
    <source>
        <dbReference type="ARBA" id="ARBA00023242"/>
    </source>
</evidence>
<evidence type="ECO:0000256" key="1">
    <source>
        <dbReference type="ARBA" id="ARBA00002355"/>
    </source>
</evidence>
<dbReference type="PANTHER" id="PTHR16056">
    <property type="entry name" value="REGULATOR OF MICROTUBULE DYNAMICS PROTEIN"/>
    <property type="match status" value="1"/>
</dbReference>
<name>A0A0L0HS50_SPIPD</name>
<dbReference type="STRING" id="645134.A0A0L0HS50"/>
<dbReference type="InterPro" id="IPR016024">
    <property type="entry name" value="ARM-type_fold"/>
</dbReference>
<comment type="similarity">
    <text evidence="4 6">Belongs to the IPI1/TEX10 family.</text>
</comment>
<evidence type="ECO:0000313" key="10">
    <source>
        <dbReference type="EMBL" id="KND03679.1"/>
    </source>
</evidence>
<keyword evidence="6" id="KW-0690">Ribosome biogenesis</keyword>
<evidence type="ECO:0000256" key="7">
    <source>
        <dbReference type="SAM" id="MobiDB-lite"/>
    </source>
</evidence>
<dbReference type="GeneID" id="27684831"/>
<keyword evidence="11" id="KW-1185">Reference proteome</keyword>
<dbReference type="InterPro" id="IPR011989">
    <property type="entry name" value="ARM-like"/>
</dbReference>
<gene>
    <name evidence="10" type="ORF">SPPG_01147</name>
</gene>
<comment type="subcellular location">
    <subcellularLocation>
        <location evidence="2">Nucleus</location>
        <location evidence="2">Nucleolus</location>
    </subcellularLocation>
    <subcellularLocation>
        <location evidence="3">Nucleus</location>
        <location evidence="3">Nucleoplasm</location>
    </subcellularLocation>
</comment>
<feature type="domain" description="TEX10-like TPR repeats" evidence="9">
    <location>
        <begin position="580"/>
        <end position="945"/>
    </location>
</feature>
<feature type="compositionally biased region" description="Basic residues" evidence="7">
    <location>
        <begin position="18"/>
        <end position="27"/>
    </location>
</feature>
<evidence type="ECO:0000256" key="6">
    <source>
        <dbReference type="RuleBase" id="RU368021"/>
    </source>
</evidence>
<dbReference type="AlphaFoldDB" id="A0A0L0HS50"/>
<feature type="domain" description="Pre-rRNA-processing protein Ipi1 N-terminal" evidence="8">
    <location>
        <begin position="141"/>
        <end position="240"/>
    </location>
</feature>
<accession>A0A0L0HS50</accession>
<dbReference type="EMBL" id="KQ257451">
    <property type="protein sequence ID" value="KND03679.1"/>
    <property type="molecule type" value="Genomic_DNA"/>
</dbReference>
<evidence type="ECO:0000256" key="2">
    <source>
        <dbReference type="ARBA" id="ARBA00004604"/>
    </source>
</evidence>
<dbReference type="OMA" id="NLIYCEL"/>
<dbReference type="Gene3D" id="1.25.10.10">
    <property type="entry name" value="Leucine-rich Repeat Variant"/>
    <property type="match status" value="1"/>
</dbReference>
<protein>
    <recommendedName>
        <fullName evidence="6">Pre-rRNA-processing protein</fullName>
    </recommendedName>
</protein>
<sequence>MPKATRKKKLKAEDFRKTKLKVGKKKPPATNQTDVSFRSQAIVVPSQSIIDEKASSDLVNSRKQSLKDIIVQLKHYNAQTRKDALVGIKDLHNRHPEALHAHLSTLLDALSKLLVDDDGNVRKTLLSFLKDLMPTIPKGHFRPFMSLLMAYTCSAMTHISEDIRLDGLRFLRIWQDNYPDLIATYADKVIPNFLSMLSTGGKSQSSSSIGTGSSLLVNPRSQLGSAKSRVDVLDSLHRFLQLVLETGNDTWWFLAMSTRSEDSASTDQAPEFVAYQPRGLVIHGWSEVLGRPHHARSSLRESDHLDLFTATSTSAPHDRLVIDHGGKGENVVRNLYDLAEFDQLKAFTDVIMPVLVDIWLEASPTAFSAGSITLSPALSVMHTVLRMTNLIWRALLFTEKKRADSGWVDSWLTTISKHFAVHFPFGSSNFSLREKQVDTVLQDMNILFCEILSHFLLGGQSSKPEGAFHWRDRMFEYVLELFDGKKTMDRSPRTPATIVSLTNQQLEATYPVLWTLLNTLDSGECADLMRAFLRNAQLLTDLRSARRSFTFICKILKLQDRRQYIGKFKVSANEQLYDIIQKWLLGLPKKLWQLKISDQAFSKDIIDMLAYTLRNDLCGFASDKAFTSGLQTAIIPFFQVTTAKGPLFGPFVDSSPTVQHAAVALLYYLPAWPDKLIRGVATCVTNFSVSADIVGQTLEILGRRQNQPATCLPLEVYASILITVGIVGHVTSEMAALQTQDVSKHPSGRMMIIRGRNEVIEAKLRKKEINADDFWKRRLAITQRALTLLSHPSIDGALFVPALQELMQMQALPVDTYYGIASAIHCIAKSAALSNLVSVQITADISRALIATMEMNYVSGDFHQNRETFVHCFQISSLLLLQLPDLASSVIKMVSTNIQERTRVSADQPSANEICATFKVMTRLILGNEQLRDQVMGGVDSLKELRLMATTLKDLAKRSEKVGTEMLKEEIEMLCRLLGL</sequence>
<dbReference type="eggNOG" id="KOG2149">
    <property type="taxonomic scope" value="Eukaryota"/>
</dbReference>
<dbReference type="OrthoDB" id="361362at2759"/>
<comment type="function">
    <text evidence="1 6">Component of the RIX1 complex required for processing of ITS2 sequences from 35S pre-rRNA.</text>
</comment>
<reference evidence="10 11" key="1">
    <citation type="submission" date="2009-08" db="EMBL/GenBank/DDBJ databases">
        <title>The Genome Sequence of Spizellomyces punctatus strain DAOM BR117.</title>
        <authorList>
            <consortium name="The Broad Institute Genome Sequencing Platform"/>
            <person name="Russ C."/>
            <person name="Cuomo C."/>
            <person name="Shea T."/>
            <person name="Young S.K."/>
            <person name="Zeng Q."/>
            <person name="Koehrsen M."/>
            <person name="Haas B."/>
            <person name="Borodovsky M."/>
            <person name="Guigo R."/>
            <person name="Alvarado L."/>
            <person name="Berlin A."/>
            <person name="Bochicchio J."/>
            <person name="Borenstein D."/>
            <person name="Chapman S."/>
            <person name="Chen Z."/>
            <person name="Engels R."/>
            <person name="Freedman E."/>
            <person name="Gellesch M."/>
            <person name="Goldberg J."/>
            <person name="Griggs A."/>
            <person name="Gujja S."/>
            <person name="Heiman D."/>
            <person name="Hepburn T."/>
            <person name="Howarth C."/>
            <person name="Jen D."/>
            <person name="Larson L."/>
            <person name="Lewis B."/>
            <person name="Mehta T."/>
            <person name="Park D."/>
            <person name="Pearson M."/>
            <person name="Roberts A."/>
            <person name="Saif S."/>
            <person name="Shenoy N."/>
            <person name="Sisk P."/>
            <person name="Stolte C."/>
            <person name="Sykes S."/>
            <person name="Thomson T."/>
            <person name="Walk T."/>
            <person name="White J."/>
            <person name="Yandava C."/>
            <person name="Burger G."/>
            <person name="Gray M.W."/>
            <person name="Holland P.W.H."/>
            <person name="King N."/>
            <person name="Lang F.B.F."/>
            <person name="Roger A.J."/>
            <person name="Ruiz-Trillo I."/>
            <person name="Lander E."/>
            <person name="Nusbaum C."/>
        </authorList>
    </citation>
    <scope>NUCLEOTIDE SEQUENCE [LARGE SCALE GENOMIC DNA]</scope>
    <source>
        <strain evidence="10 11">DAOM BR117</strain>
    </source>
</reference>
<evidence type="ECO:0000259" key="9">
    <source>
        <dbReference type="Pfam" id="PF25781"/>
    </source>
</evidence>
<evidence type="ECO:0000313" key="11">
    <source>
        <dbReference type="Proteomes" id="UP000053201"/>
    </source>
</evidence>
<organism evidence="10 11">
    <name type="scientific">Spizellomyces punctatus (strain DAOM BR117)</name>
    <dbReference type="NCBI Taxonomy" id="645134"/>
    <lineage>
        <taxon>Eukaryota</taxon>
        <taxon>Fungi</taxon>
        <taxon>Fungi incertae sedis</taxon>
        <taxon>Chytridiomycota</taxon>
        <taxon>Chytridiomycota incertae sedis</taxon>
        <taxon>Chytridiomycetes</taxon>
        <taxon>Spizellomycetales</taxon>
        <taxon>Spizellomycetaceae</taxon>
        <taxon>Spizellomyces</taxon>
    </lineage>
</organism>
<dbReference type="RefSeq" id="XP_016611718.1">
    <property type="nucleotide sequence ID" value="XM_016749469.1"/>
</dbReference>
<proteinExistence type="inferred from homology"/>
<dbReference type="GO" id="GO:0006364">
    <property type="term" value="P:rRNA processing"/>
    <property type="evidence" value="ECO:0007669"/>
    <property type="project" value="UniProtKB-UniRule"/>
</dbReference>
<feature type="region of interest" description="Disordered" evidence="7">
    <location>
        <begin position="1"/>
        <end position="34"/>
    </location>
</feature>
<evidence type="ECO:0000256" key="3">
    <source>
        <dbReference type="ARBA" id="ARBA00004642"/>
    </source>
</evidence>
<dbReference type="VEuPathDB" id="FungiDB:SPPG_01147"/>
<feature type="compositionally biased region" description="Basic residues" evidence="7">
    <location>
        <begin position="1"/>
        <end position="10"/>
    </location>
</feature>
<dbReference type="Pfam" id="PF25781">
    <property type="entry name" value="TPR_TEX10"/>
    <property type="match status" value="1"/>
</dbReference>
<dbReference type="GO" id="GO:0120330">
    <property type="term" value="C:rixosome complex"/>
    <property type="evidence" value="ECO:0007669"/>
    <property type="project" value="UniProtKB-UniRule"/>
</dbReference>
<dbReference type="Proteomes" id="UP000053201">
    <property type="component" value="Unassembled WGS sequence"/>
</dbReference>
<comment type="subunit">
    <text evidence="6">Component of the RIX1 complex.</text>
</comment>
<dbReference type="InParanoid" id="A0A0L0HS50"/>
<keyword evidence="5 6" id="KW-0539">Nucleus</keyword>
<evidence type="ECO:0000259" key="8">
    <source>
        <dbReference type="Pfam" id="PF12333"/>
    </source>
</evidence>
<keyword evidence="6" id="KW-0698">rRNA processing</keyword>
<dbReference type="PANTHER" id="PTHR16056:SF2">
    <property type="entry name" value="TESTIS-EXPRESSED PROTEIN 10"/>
    <property type="match status" value="1"/>
</dbReference>
<dbReference type="InterPro" id="IPR057949">
    <property type="entry name" value="TPR_TEX10"/>
</dbReference>
<dbReference type="Pfam" id="PF12333">
    <property type="entry name" value="Ipi1_N"/>
    <property type="match status" value="1"/>
</dbReference>
<evidence type="ECO:0000256" key="4">
    <source>
        <dbReference type="ARBA" id="ARBA00006427"/>
    </source>
</evidence>
<dbReference type="SUPFAM" id="SSF48371">
    <property type="entry name" value="ARM repeat"/>
    <property type="match status" value="1"/>
</dbReference>
<dbReference type="GO" id="GO:0005634">
    <property type="term" value="C:nucleus"/>
    <property type="evidence" value="ECO:0007669"/>
    <property type="project" value="UniProtKB-SubCell"/>
</dbReference>